<dbReference type="OrthoDB" id="9784953at2"/>
<dbReference type="PATRIC" id="fig|336831.14.peg.2950"/>
<reference evidence="2 3" key="1">
    <citation type="submission" date="2015-03" db="EMBL/GenBank/DDBJ databases">
        <title>Draft genome sequences of two protease-producing strains of Arsukibacterium isolated from two cold and alkaline environments.</title>
        <authorList>
            <person name="Lylloff J.E."/>
            <person name="Skov L.B."/>
            <person name="Jepsen M."/>
            <person name="Hallin P.F."/>
            <person name="Sorensen S.J."/>
            <person name="Stougaard P."/>
            <person name="Glaring M.A."/>
        </authorList>
    </citation>
    <scope>NUCLEOTIDE SEQUENCE [LARGE SCALE GENOMIC DNA]</scope>
    <source>
        <strain evidence="2 3">GCM72</strain>
    </source>
</reference>
<dbReference type="EMBL" id="LAHO01000004">
    <property type="protein sequence ID" value="KKO46327.1"/>
    <property type="molecule type" value="Genomic_DNA"/>
</dbReference>
<protein>
    <submittedName>
        <fullName evidence="2">Signal transduction protein</fullName>
    </submittedName>
</protein>
<dbReference type="Proteomes" id="UP000034228">
    <property type="component" value="Unassembled WGS sequence"/>
</dbReference>
<sequence>MTTALDMALIERALTGFTIPPRPEILQHIQQQLATNEPSISRIAALINLDVGIAGFTLKVVNSAFFGLRQKITSIEHACKYLGLSRVVALVRSILLRFTLAEGRRDPFSQRLWSSALHTATITMALAKHFNLDQAAQDDCYSLGLFHNAGIALISEQAPQYASLMQLGLQAGRGYSEIEEQHFQTCHEVLGFLIAQSWGLTPELCNVIAYHHSPALILQSDNGYEQQLFALLKLAEFFSGESRLLYQINVDPEWQTYGGAILDVLELDSLSLPDFAELLHRQDIQTVYSLN</sequence>
<dbReference type="PROSITE" id="PS51833">
    <property type="entry name" value="HDOD"/>
    <property type="match status" value="1"/>
</dbReference>
<dbReference type="PANTHER" id="PTHR33525">
    <property type="match status" value="1"/>
</dbReference>
<dbReference type="STRING" id="336831.WG68_06035"/>
<dbReference type="InterPro" id="IPR052340">
    <property type="entry name" value="RNase_Y/CdgJ"/>
</dbReference>
<dbReference type="InterPro" id="IPR013976">
    <property type="entry name" value="HDOD"/>
</dbReference>
<evidence type="ECO:0000259" key="1">
    <source>
        <dbReference type="PROSITE" id="PS51833"/>
    </source>
</evidence>
<dbReference type="Pfam" id="PF08668">
    <property type="entry name" value="HDOD"/>
    <property type="match status" value="1"/>
</dbReference>
<dbReference type="RefSeq" id="WP_046556768.1">
    <property type="nucleotide sequence ID" value="NZ_LAHO01000004.1"/>
</dbReference>
<accession>A0A0M2V651</accession>
<keyword evidence="3" id="KW-1185">Reference proteome</keyword>
<evidence type="ECO:0000313" key="2">
    <source>
        <dbReference type="EMBL" id="KKO46327.1"/>
    </source>
</evidence>
<evidence type="ECO:0000313" key="3">
    <source>
        <dbReference type="Proteomes" id="UP000034228"/>
    </source>
</evidence>
<proteinExistence type="predicted"/>
<organism evidence="2 3">
    <name type="scientific">Arsukibacterium ikkense</name>
    <dbReference type="NCBI Taxonomy" id="336831"/>
    <lineage>
        <taxon>Bacteria</taxon>
        <taxon>Pseudomonadati</taxon>
        <taxon>Pseudomonadota</taxon>
        <taxon>Gammaproteobacteria</taxon>
        <taxon>Chromatiales</taxon>
        <taxon>Chromatiaceae</taxon>
        <taxon>Arsukibacterium</taxon>
    </lineage>
</organism>
<gene>
    <name evidence="2" type="ORF">WG68_06035</name>
</gene>
<name>A0A0M2V651_9GAMM</name>
<comment type="caution">
    <text evidence="2">The sequence shown here is derived from an EMBL/GenBank/DDBJ whole genome shotgun (WGS) entry which is preliminary data.</text>
</comment>
<dbReference type="AlphaFoldDB" id="A0A0M2V651"/>
<feature type="domain" description="HDOD" evidence="1">
    <location>
        <begin position="19"/>
        <end position="214"/>
    </location>
</feature>
<dbReference type="PANTHER" id="PTHR33525:SF6">
    <property type="entry name" value="HDOD DOMAIN-CONTAINING PROTEIN"/>
    <property type="match status" value="1"/>
</dbReference>
<dbReference type="SUPFAM" id="SSF109604">
    <property type="entry name" value="HD-domain/PDEase-like"/>
    <property type="match status" value="1"/>
</dbReference>
<dbReference type="Gene3D" id="1.10.3210.10">
    <property type="entry name" value="Hypothetical protein af1432"/>
    <property type="match status" value="1"/>
</dbReference>